<dbReference type="InterPro" id="IPR006311">
    <property type="entry name" value="TAT_signal"/>
</dbReference>
<feature type="compositionally biased region" description="Low complexity" evidence="2">
    <location>
        <begin position="34"/>
        <end position="49"/>
    </location>
</feature>
<evidence type="ECO:0000313" key="3">
    <source>
        <dbReference type="EMBL" id="SFP71340.1"/>
    </source>
</evidence>
<dbReference type="PANTHER" id="PTHR30006:SF2">
    <property type="entry name" value="ABC TRANSPORTER SUBSTRATE-BINDING PROTEIN"/>
    <property type="match status" value="1"/>
</dbReference>
<dbReference type="PROSITE" id="PS51318">
    <property type="entry name" value="TAT"/>
    <property type="match status" value="1"/>
</dbReference>
<protein>
    <submittedName>
        <fullName evidence="3">Thiamine transport system substrate-binding protein</fullName>
    </submittedName>
</protein>
<evidence type="ECO:0000313" key="4">
    <source>
        <dbReference type="Proteomes" id="UP000183769"/>
    </source>
</evidence>
<reference evidence="4" key="1">
    <citation type="submission" date="2016-10" db="EMBL/GenBank/DDBJ databases">
        <authorList>
            <person name="Varghese N."/>
            <person name="Submissions S."/>
        </authorList>
    </citation>
    <scope>NUCLEOTIDE SEQUENCE [LARGE SCALE GENOMIC DNA]</scope>
    <source>
        <strain evidence="4">CGMCC 1.10329</strain>
    </source>
</reference>
<dbReference type="AlphaFoldDB" id="A0A1I5SKR0"/>
<organism evidence="3 4">
    <name type="scientific">Halolamina pelagica</name>
    <dbReference type="NCBI Taxonomy" id="699431"/>
    <lineage>
        <taxon>Archaea</taxon>
        <taxon>Methanobacteriati</taxon>
        <taxon>Methanobacteriota</taxon>
        <taxon>Stenosarchaea group</taxon>
        <taxon>Halobacteria</taxon>
        <taxon>Halobacteriales</taxon>
        <taxon>Haloferacaceae</taxon>
    </lineage>
</organism>
<dbReference type="NCBIfam" id="TIGR01254">
    <property type="entry name" value="sfuA"/>
    <property type="match status" value="1"/>
</dbReference>
<sequence length="385" mass="42162">MSEDRIDRRRFIQTAGAAGVTLLAGCSADRVDSPTDTTSTEPTEPTSTTVGTSDGRSDTLVVATYSSFIDAVSTSPGAWIKQQFESEFDADLVWQTPPNELDQYIQRANAGVEIDADVYVGLNVDGLIRLDDNLESGSLFAEAPDLDGAGDIKEGLQFDPQGRAVTYDTGYISLVWNATADGGEFVAPETFDGLLESEYAGDLLAQNPSSSATGRAFLLHTIQAKGEENYLDYWADLQANDVRILDGWDASYSAYGKDEAPMVVSYSTDQVYANRAGQDMDRHQIRFLNDQAYANPEGMARFAGTDSPDLAQSFMEFMLRPEVQAEIAVRNVAFPAVTDAEFGDEHAEYEQYAQVPPEAVSFTYDELRGNLQGWIEEWSRQIAGN</sequence>
<proteinExistence type="predicted"/>
<keyword evidence="1" id="KW-0732">Signal</keyword>
<dbReference type="Proteomes" id="UP000183769">
    <property type="component" value="Unassembled WGS sequence"/>
</dbReference>
<keyword evidence="4" id="KW-1185">Reference proteome</keyword>
<dbReference type="GO" id="GO:0030975">
    <property type="term" value="F:thiamine binding"/>
    <property type="evidence" value="ECO:0007669"/>
    <property type="project" value="InterPro"/>
</dbReference>
<dbReference type="GO" id="GO:0015888">
    <property type="term" value="P:thiamine transport"/>
    <property type="evidence" value="ECO:0007669"/>
    <property type="project" value="InterPro"/>
</dbReference>
<dbReference type="Pfam" id="PF13416">
    <property type="entry name" value="SBP_bac_8"/>
    <property type="match status" value="1"/>
</dbReference>
<dbReference type="PROSITE" id="PS51257">
    <property type="entry name" value="PROKAR_LIPOPROTEIN"/>
    <property type="match status" value="1"/>
</dbReference>
<dbReference type="PANTHER" id="PTHR30006">
    <property type="entry name" value="THIAMINE-BINDING PERIPLASMIC PROTEIN-RELATED"/>
    <property type="match status" value="1"/>
</dbReference>
<dbReference type="EMBL" id="FOXI01000006">
    <property type="protein sequence ID" value="SFP71340.1"/>
    <property type="molecule type" value="Genomic_DNA"/>
</dbReference>
<dbReference type="InterPro" id="IPR005948">
    <property type="entry name" value="ThiB-like"/>
</dbReference>
<accession>A0A1I5SKR0</accession>
<evidence type="ECO:0000256" key="1">
    <source>
        <dbReference type="ARBA" id="ARBA00022729"/>
    </source>
</evidence>
<name>A0A1I5SKR0_9EURY</name>
<dbReference type="Gene3D" id="3.40.190.10">
    <property type="entry name" value="Periplasmic binding protein-like II"/>
    <property type="match status" value="2"/>
</dbReference>
<gene>
    <name evidence="3" type="ORF">SAMN05216277_106167</name>
</gene>
<dbReference type="InterPro" id="IPR006059">
    <property type="entry name" value="SBP"/>
</dbReference>
<evidence type="ECO:0000256" key="2">
    <source>
        <dbReference type="SAM" id="MobiDB-lite"/>
    </source>
</evidence>
<dbReference type="SUPFAM" id="SSF53850">
    <property type="entry name" value="Periplasmic binding protein-like II"/>
    <property type="match status" value="1"/>
</dbReference>
<feature type="region of interest" description="Disordered" evidence="2">
    <location>
        <begin position="28"/>
        <end position="55"/>
    </location>
</feature>